<dbReference type="InterPro" id="IPR020617">
    <property type="entry name" value="Thiolase_C"/>
</dbReference>
<dbReference type="PANTHER" id="PTHR42689">
    <property type="entry name" value="ACETYL-COA ACYLTRANSFERASE FADA2 (3-KETOACYL-COA THIOLASE) (BETA-KETOTHIOLASE)-RELATED"/>
    <property type="match status" value="1"/>
</dbReference>
<proteinExistence type="inferred from homology"/>
<name>A0A8I1GD52_9HYPH</name>
<dbReference type="GO" id="GO:0003985">
    <property type="term" value="F:acetyl-CoA C-acetyltransferase activity"/>
    <property type="evidence" value="ECO:0007669"/>
    <property type="project" value="UniProtKB-EC"/>
</dbReference>
<sequence>MGETLRKVAVIGGIRTPFCRGNTGYDDLTNLDLLTAALNGLVEKYHLQGEHIDEVVGGAVVTHSRDFNLTREAVIGTKLSEDTPGISLSQACGTSLQAALGSAAKIAIGAIDSAIACGTDTVSDPPIELKRALAKRLAKVSSEKTVKGKATSLLSGFSLGDISVNPPAVAEPRTGLSMGQHCELMAKEWQIPRDEQDKLAYESHKNAAAAYDAGFLDDLLVPTAGVYRDNNLRPDISLEKLRSLKPAFDKDGGTLTAANSTPLTDGASAVLLASEDWAKAHGLKPQAWLTFGQHWGIDFVDAGKGLLMAPTIAVSKMLDRAGLTLQDFDFYEIHEAFAAQVLCTLKAWEDADYCKTMLGKDKPLGSIDRSKLNVKGSSLAYGHPFAATGARIIAQLAKILEENGGGRGLISICTAGGMGVCAILERPRDDIRAEQTKPAHEDEPAEPKATEAETARAEVAPLPACVPDEQPAPPEVPGDPTSEAVRKQLY</sequence>
<keyword evidence="3 4" id="KW-0012">Acyltransferase</keyword>
<comment type="caution">
    <text evidence="8">The sequence shown here is derived from an EMBL/GenBank/DDBJ whole genome shotgun (WGS) entry which is preliminary data.</text>
</comment>
<dbReference type="AlphaFoldDB" id="A0A8I1GD52"/>
<comment type="similarity">
    <text evidence="1 4">Belongs to the thiolase-like superfamily. Thiolase family.</text>
</comment>
<keyword evidence="2 4" id="KW-0808">Transferase</keyword>
<dbReference type="CDD" id="cd00751">
    <property type="entry name" value="thiolase"/>
    <property type="match status" value="1"/>
</dbReference>
<dbReference type="EMBL" id="JAEMUK010000004">
    <property type="protein sequence ID" value="MBJ7542288.1"/>
    <property type="molecule type" value="Genomic_DNA"/>
</dbReference>
<evidence type="ECO:0000313" key="9">
    <source>
        <dbReference type="Proteomes" id="UP000623250"/>
    </source>
</evidence>
<dbReference type="InterPro" id="IPR002155">
    <property type="entry name" value="Thiolase"/>
</dbReference>
<dbReference type="NCBIfam" id="TIGR01930">
    <property type="entry name" value="AcCoA-C-Actrans"/>
    <property type="match status" value="1"/>
</dbReference>
<evidence type="ECO:0000256" key="4">
    <source>
        <dbReference type="RuleBase" id="RU003557"/>
    </source>
</evidence>
<evidence type="ECO:0000259" key="7">
    <source>
        <dbReference type="Pfam" id="PF02803"/>
    </source>
</evidence>
<dbReference type="NCBIfam" id="NF006740">
    <property type="entry name" value="PRK09268.1"/>
    <property type="match status" value="1"/>
</dbReference>
<dbReference type="Proteomes" id="UP000623250">
    <property type="component" value="Unassembled WGS sequence"/>
</dbReference>
<evidence type="ECO:0000256" key="1">
    <source>
        <dbReference type="ARBA" id="ARBA00010982"/>
    </source>
</evidence>
<dbReference type="SUPFAM" id="SSF53901">
    <property type="entry name" value="Thiolase-like"/>
    <property type="match status" value="2"/>
</dbReference>
<feature type="domain" description="Thiolase C-terminal" evidence="7">
    <location>
        <begin position="304"/>
        <end position="426"/>
    </location>
</feature>
<evidence type="ECO:0000256" key="3">
    <source>
        <dbReference type="ARBA" id="ARBA00023315"/>
    </source>
</evidence>
<dbReference type="InterPro" id="IPR020616">
    <property type="entry name" value="Thiolase_N"/>
</dbReference>
<evidence type="ECO:0000256" key="5">
    <source>
        <dbReference type="SAM" id="MobiDB-lite"/>
    </source>
</evidence>
<feature type="compositionally biased region" description="Basic and acidic residues" evidence="5">
    <location>
        <begin position="434"/>
        <end position="456"/>
    </location>
</feature>
<protein>
    <submittedName>
        <fullName evidence="8">Acetyl-CoA C-acetyltransferase</fullName>
        <ecNumber evidence="8">2.3.1.9</ecNumber>
    </submittedName>
</protein>
<dbReference type="Gene3D" id="3.40.47.10">
    <property type="match status" value="1"/>
</dbReference>
<dbReference type="RefSeq" id="WP_052037197.1">
    <property type="nucleotide sequence ID" value="NZ_JAEMUK010000004.1"/>
</dbReference>
<dbReference type="Pfam" id="PF00108">
    <property type="entry name" value="Thiolase_N"/>
    <property type="match status" value="1"/>
</dbReference>
<gene>
    <name evidence="8" type="ORF">JDN41_01790</name>
</gene>
<dbReference type="PANTHER" id="PTHR42689:SF1">
    <property type="entry name" value="ACETYL-COA ACYLTRANSFERASE FADA2 (3-KETOACYL-COA THIOLASE) (BETA-KETOTHIOLASE)-RELATED"/>
    <property type="match status" value="1"/>
</dbReference>
<evidence type="ECO:0000313" key="8">
    <source>
        <dbReference type="EMBL" id="MBJ7542288.1"/>
    </source>
</evidence>
<accession>A0A8I1GD52</accession>
<keyword evidence="9" id="KW-1185">Reference proteome</keyword>
<dbReference type="InterPro" id="IPR050521">
    <property type="entry name" value="3-ketoacyl-CoA_Thiolase"/>
</dbReference>
<evidence type="ECO:0000259" key="6">
    <source>
        <dbReference type="Pfam" id="PF00108"/>
    </source>
</evidence>
<organism evidence="8 9">
    <name type="scientific">Rhodomicrobium udaipurense</name>
    <dbReference type="NCBI Taxonomy" id="1202716"/>
    <lineage>
        <taxon>Bacteria</taxon>
        <taxon>Pseudomonadati</taxon>
        <taxon>Pseudomonadota</taxon>
        <taxon>Alphaproteobacteria</taxon>
        <taxon>Hyphomicrobiales</taxon>
        <taxon>Hyphomicrobiaceae</taxon>
        <taxon>Rhodomicrobium</taxon>
    </lineage>
</organism>
<dbReference type="EC" id="2.3.1.9" evidence="8"/>
<dbReference type="InterPro" id="IPR016039">
    <property type="entry name" value="Thiolase-like"/>
</dbReference>
<feature type="domain" description="Thiolase N-terminal" evidence="6">
    <location>
        <begin position="8"/>
        <end position="276"/>
    </location>
</feature>
<evidence type="ECO:0000256" key="2">
    <source>
        <dbReference type="ARBA" id="ARBA00022679"/>
    </source>
</evidence>
<dbReference type="GO" id="GO:0005829">
    <property type="term" value="C:cytosol"/>
    <property type="evidence" value="ECO:0007669"/>
    <property type="project" value="TreeGrafter"/>
</dbReference>
<feature type="region of interest" description="Disordered" evidence="5">
    <location>
        <begin position="434"/>
        <end position="490"/>
    </location>
</feature>
<dbReference type="Pfam" id="PF02803">
    <property type="entry name" value="Thiolase_C"/>
    <property type="match status" value="1"/>
</dbReference>
<reference evidence="8 9" key="1">
    <citation type="submission" date="2020-12" db="EMBL/GenBank/DDBJ databases">
        <title>Revised draft genomes of Rhodomicrobium vannielii ATCC 17100 and Rhodomicrobium udaipurense JA643.</title>
        <authorList>
            <person name="Conners E.M."/>
            <person name="Davenport E.J."/>
            <person name="Bose A."/>
        </authorList>
    </citation>
    <scope>NUCLEOTIDE SEQUENCE [LARGE SCALE GENOMIC DNA]</scope>
    <source>
        <strain evidence="8 9">JA643</strain>
    </source>
</reference>